<name>A0A6B8KFW4_9HYPH</name>
<sequence length="114" mass="13356">MDEKLIEELTAKFSGLPAPNKTRFIARVAHWETIHARVAYHEYDAKAEALHKSLEYLHRLCGYLMHVPTQDERNLERDRWFMQMILQRGGLRGAREIERIRTLLQEEALAAIDG</sequence>
<accession>A0A6B8KFW4</accession>
<proteinExistence type="predicted"/>
<keyword evidence="2" id="KW-1185">Reference proteome</keyword>
<dbReference type="KEGG" id="mhey:H2LOC_009355"/>
<evidence type="ECO:0000313" key="2">
    <source>
        <dbReference type="Proteomes" id="UP000309061"/>
    </source>
</evidence>
<evidence type="ECO:0000313" key="1">
    <source>
        <dbReference type="EMBL" id="QGM45891.1"/>
    </source>
</evidence>
<organism evidence="1 2">
    <name type="scientific">Methylocystis heyeri</name>
    <dbReference type="NCBI Taxonomy" id="391905"/>
    <lineage>
        <taxon>Bacteria</taxon>
        <taxon>Pseudomonadati</taxon>
        <taxon>Pseudomonadota</taxon>
        <taxon>Alphaproteobacteria</taxon>
        <taxon>Hyphomicrobiales</taxon>
        <taxon>Methylocystaceae</taxon>
        <taxon>Methylocystis</taxon>
    </lineage>
</organism>
<dbReference type="AlphaFoldDB" id="A0A6B8KFW4"/>
<dbReference type="Proteomes" id="UP000309061">
    <property type="component" value="Chromosome"/>
</dbReference>
<gene>
    <name evidence="1" type="ORF">H2LOC_009355</name>
</gene>
<dbReference type="OrthoDB" id="8480834at2"/>
<dbReference type="EMBL" id="CP046052">
    <property type="protein sequence ID" value="QGM45891.1"/>
    <property type="molecule type" value="Genomic_DNA"/>
</dbReference>
<dbReference type="RefSeq" id="WP_136496161.1">
    <property type="nucleotide sequence ID" value="NZ_CP046052.1"/>
</dbReference>
<protein>
    <submittedName>
        <fullName evidence="1">Uncharacterized protein</fullName>
    </submittedName>
</protein>
<reference evidence="1 2" key="1">
    <citation type="submission" date="2019-11" db="EMBL/GenBank/DDBJ databases">
        <title>The genome sequence of Methylocystis heyeri.</title>
        <authorList>
            <person name="Oshkin I.Y."/>
            <person name="Miroshnikov K."/>
            <person name="Dedysh S.N."/>
        </authorList>
    </citation>
    <scope>NUCLEOTIDE SEQUENCE [LARGE SCALE GENOMIC DNA]</scope>
    <source>
        <strain evidence="1 2">H2</strain>
    </source>
</reference>